<dbReference type="AlphaFoldDB" id="K0INR4"/>
<dbReference type="HOGENOM" id="CLU_782157_0_0_2"/>
<protein>
    <recommendedName>
        <fullName evidence="3">Nucleotidyl transferase AbiEii/AbiGii toxin family protein</fullName>
    </recommendedName>
</protein>
<sequence>MSKIQIFRFLFQADPKIMNIQSYKQIAEKKGWRAHLTGPLVSMVERDILTFDTFSILATMANDELSFGGGTLLNWIQLCDSPRFSFDVDTQLQFPARTKQEVMTKIIEPINDSLRKSGKVTPIEINGKKFEVGLIYFDREKDHFPNMLSLKRSVHALTIGRDAHEYLRKEMNGLTDKEVMKLKSMYGGKFGKIEDVRIEIGFSESGDPKFPSKATVVEPLVNPEAGLTPVEAKVTVIEHTIASKIFRLGKRYTDAELEFAIPEFIKAISDLRYWESANLDEILEYIRQISASENYSVMEILDSSDNMLDWLKSERKAKDQFERGAQTSMLATKIGYLELINNSSELVQKIRQKV</sequence>
<dbReference type="STRING" id="1237085.Ngar_c29100"/>
<gene>
    <name evidence="1" type="ordered locus">Ngar_c29100</name>
</gene>
<dbReference type="RefSeq" id="WP_015020363.1">
    <property type="nucleotide sequence ID" value="NC_018719.1"/>
</dbReference>
<reference evidence="1 2" key="1">
    <citation type="journal article" date="2012" name="Environ. Microbiol.">
        <title>The genome of the ammonia-oxidizing Candidatus Nitrososphaera gargensis: insights into metabolic versatility and environmental adaptations.</title>
        <authorList>
            <person name="Spang A."/>
            <person name="Poehlein A."/>
            <person name="Offre P."/>
            <person name="Zumbragel S."/>
            <person name="Haider S."/>
            <person name="Rychlik N."/>
            <person name="Nowka B."/>
            <person name="Schmeisser C."/>
            <person name="Lebedeva E.V."/>
            <person name="Rattei T."/>
            <person name="Bohm C."/>
            <person name="Schmid M."/>
            <person name="Galushko A."/>
            <person name="Hatzenpichler R."/>
            <person name="Weinmaier T."/>
            <person name="Daniel R."/>
            <person name="Schleper C."/>
            <person name="Spieck E."/>
            <person name="Streit W."/>
            <person name="Wagner M."/>
        </authorList>
    </citation>
    <scope>NUCLEOTIDE SEQUENCE [LARGE SCALE GENOMIC DNA]</scope>
    <source>
        <strain evidence="2">Ga9.2</strain>
    </source>
</reference>
<accession>K0INR4</accession>
<dbReference type="InParanoid" id="K0INR4"/>
<name>K0INR4_NITGG</name>
<dbReference type="GeneID" id="13794929"/>
<organism evidence="1 2">
    <name type="scientific">Nitrososphaera gargensis (strain Ga9.2)</name>
    <dbReference type="NCBI Taxonomy" id="1237085"/>
    <lineage>
        <taxon>Archaea</taxon>
        <taxon>Nitrososphaerota</taxon>
        <taxon>Nitrososphaeria</taxon>
        <taxon>Nitrososphaerales</taxon>
        <taxon>Nitrososphaeraceae</taxon>
        <taxon>Nitrososphaera</taxon>
    </lineage>
</organism>
<dbReference type="BioCyc" id="CNIT1237085:G1324-2910-MONOMER"/>
<evidence type="ECO:0008006" key="3">
    <source>
        <dbReference type="Google" id="ProtNLM"/>
    </source>
</evidence>
<dbReference type="KEGG" id="nga:Ngar_c29100"/>
<keyword evidence="2" id="KW-1185">Reference proteome</keyword>
<evidence type="ECO:0000313" key="2">
    <source>
        <dbReference type="Proteomes" id="UP000008037"/>
    </source>
</evidence>
<dbReference type="Proteomes" id="UP000008037">
    <property type="component" value="Chromosome"/>
</dbReference>
<evidence type="ECO:0000313" key="1">
    <source>
        <dbReference type="EMBL" id="AFU59829.1"/>
    </source>
</evidence>
<proteinExistence type="predicted"/>
<dbReference type="EMBL" id="CP002408">
    <property type="protein sequence ID" value="AFU59829.1"/>
    <property type="molecule type" value="Genomic_DNA"/>
</dbReference>